<comment type="caution">
    <text evidence="1">The sequence shown here is derived from an EMBL/GenBank/DDBJ whole genome shotgun (WGS) entry which is preliminary data.</text>
</comment>
<reference evidence="1" key="1">
    <citation type="journal article" date="2023" name="Mol. Ecol. Resour.">
        <title>Chromosome-level genome assembly of a triploid poplar Populus alba 'Berolinensis'.</title>
        <authorList>
            <person name="Chen S."/>
            <person name="Yu Y."/>
            <person name="Wang X."/>
            <person name="Wang S."/>
            <person name="Zhang T."/>
            <person name="Zhou Y."/>
            <person name="He R."/>
            <person name="Meng N."/>
            <person name="Wang Y."/>
            <person name="Liu W."/>
            <person name="Liu Z."/>
            <person name="Liu J."/>
            <person name="Guo Q."/>
            <person name="Huang H."/>
            <person name="Sederoff R.R."/>
            <person name="Wang G."/>
            <person name="Qu G."/>
            <person name="Chen S."/>
        </authorList>
    </citation>
    <scope>NUCLEOTIDE SEQUENCE</scope>
    <source>
        <strain evidence="1">SC-2020</strain>
    </source>
</reference>
<keyword evidence="3" id="KW-1185">Reference proteome</keyword>
<sequence>MIAPSIIFTLLLSSNTDNNPHIKNRFQFFRLDLDHLLYGSVVHNLHFTPINNHQQQPTHQEPISVFQAQSKSFHLNGVLFYLVENNRNFEMWTASSIGRTGIAPFLVVVMTPHTFANLSISLIFGLL</sequence>
<dbReference type="Proteomes" id="UP001164929">
    <property type="component" value="Chromosome 2"/>
</dbReference>
<proteinExistence type="predicted"/>
<evidence type="ECO:0000313" key="1">
    <source>
        <dbReference type="EMBL" id="KAJ7007489.1"/>
    </source>
</evidence>
<dbReference type="AlphaFoldDB" id="A0AAD6REV6"/>
<name>A0AAD6REV6_9ROSI</name>
<accession>A0AAD6REV6</accession>
<dbReference type="EMBL" id="JAQIZT010000002">
    <property type="protein sequence ID" value="KAJ7007566.1"/>
    <property type="molecule type" value="Genomic_DNA"/>
</dbReference>
<dbReference type="EMBL" id="JAQIZT010000002">
    <property type="protein sequence ID" value="KAJ7007489.1"/>
    <property type="molecule type" value="Genomic_DNA"/>
</dbReference>
<organism evidence="1 3">
    <name type="scientific">Populus alba x Populus x berolinensis</name>
    <dbReference type="NCBI Taxonomy" id="444605"/>
    <lineage>
        <taxon>Eukaryota</taxon>
        <taxon>Viridiplantae</taxon>
        <taxon>Streptophyta</taxon>
        <taxon>Embryophyta</taxon>
        <taxon>Tracheophyta</taxon>
        <taxon>Spermatophyta</taxon>
        <taxon>Magnoliopsida</taxon>
        <taxon>eudicotyledons</taxon>
        <taxon>Gunneridae</taxon>
        <taxon>Pentapetalae</taxon>
        <taxon>rosids</taxon>
        <taxon>fabids</taxon>
        <taxon>Malpighiales</taxon>
        <taxon>Salicaceae</taxon>
        <taxon>Saliceae</taxon>
        <taxon>Populus</taxon>
    </lineage>
</organism>
<evidence type="ECO:0000313" key="2">
    <source>
        <dbReference type="EMBL" id="KAJ7007566.1"/>
    </source>
</evidence>
<evidence type="ECO:0000313" key="3">
    <source>
        <dbReference type="Proteomes" id="UP001164929"/>
    </source>
</evidence>
<gene>
    <name evidence="1" type="ORF">NC653_006507</name>
    <name evidence="2" type="ORF">NC653_006566</name>
</gene>
<protein>
    <submittedName>
        <fullName evidence="1">Uncharacterized protein</fullName>
    </submittedName>
</protein>